<dbReference type="NCBIfam" id="TIGR00220">
    <property type="entry name" value="mscL"/>
    <property type="match status" value="1"/>
</dbReference>
<keyword evidence="6 10" id="KW-1133">Transmembrane helix</keyword>
<dbReference type="NCBIfam" id="NF001842">
    <property type="entry name" value="PRK00567.1-3"/>
    <property type="match status" value="1"/>
</dbReference>
<dbReference type="PANTHER" id="PTHR30266:SF2">
    <property type="entry name" value="LARGE-CONDUCTANCE MECHANOSENSITIVE CHANNEL"/>
    <property type="match status" value="1"/>
</dbReference>
<name>A0A1H1R3R5_9CORY</name>
<evidence type="ECO:0000256" key="10">
    <source>
        <dbReference type="HAMAP-Rule" id="MF_00115"/>
    </source>
</evidence>
<comment type="subcellular location">
    <subcellularLocation>
        <location evidence="1 10">Cell membrane</location>
        <topology evidence="1 10">Multi-pass membrane protein</topology>
    </subcellularLocation>
</comment>
<keyword evidence="7 10" id="KW-0406">Ion transport</keyword>
<dbReference type="PROSITE" id="PS01327">
    <property type="entry name" value="MSCL"/>
    <property type="match status" value="1"/>
</dbReference>
<dbReference type="PANTHER" id="PTHR30266">
    <property type="entry name" value="MECHANOSENSITIVE CHANNEL MSCL"/>
    <property type="match status" value="1"/>
</dbReference>
<dbReference type="EMBL" id="LT629765">
    <property type="protein sequence ID" value="SDS30205.1"/>
    <property type="molecule type" value="Genomic_DNA"/>
</dbReference>
<feature type="compositionally biased region" description="Low complexity" evidence="11">
    <location>
        <begin position="130"/>
        <end position="144"/>
    </location>
</feature>
<dbReference type="InterPro" id="IPR037673">
    <property type="entry name" value="MSC/AndL"/>
</dbReference>
<dbReference type="InterPro" id="IPR019823">
    <property type="entry name" value="Mechanosensitive_channel_CS"/>
</dbReference>
<dbReference type="RefSeq" id="WP_019194211.1">
    <property type="nucleotide sequence ID" value="NZ_LT629765.1"/>
</dbReference>
<keyword evidence="9 10" id="KW-0407">Ion channel</keyword>
<organism evidence="12 13">
    <name type="scientific">Corynebacterium timonense</name>
    <dbReference type="NCBI Taxonomy" id="441500"/>
    <lineage>
        <taxon>Bacteria</taxon>
        <taxon>Bacillati</taxon>
        <taxon>Actinomycetota</taxon>
        <taxon>Actinomycetes</taxon>
        <taxon>Mycobacteriales</taxon>
        <taxon>Corynebacteriaceae</taxon>
        <taxon>Corynebacterium</taxon>
    </lineage>
</organism>
<evidence type="ECO:0000256" key="4">
    <source>
        <dbReference type="ARBA" id="ARBA00022475"/>
    </source>
</evidence>
<feature type="region of interest" description="Disordered" evidence="11">
    <location>
        <begin position="130"/>
        <end position="153"/>
    </location>
</feature>
<evidence type="ECO:0000256" key="6">
    <source>
        <dbReference type="ARBA" id="ARBA00022989"/>
    </source>
</evidence>
<dbReference type="SUPFAM" id="SSF81330">
    <property type="entry name" value="Gated mechanosensitive channel"/>
    <property type="match status" value="1"/>
</dbReference>
<dbReference type="OrthoDB" id="9810350at2"/>
<evidence type="ECO:0000313" key="13">
    <source>
        <dbReference type="Proteomes" id="UP000182237"/>
    </source>
</evidence>
<evidence type="ECO:0000256" key="3">
    <source>
        <dbReference type="ARBA" id="ARBA00022448"/>
    </source>
</evidence>
<evidence type="ECO:0000256" key="2">
    <source>
        <dbReference type="ARBA" id="ARBA00007254"/>
    </source>
</evidence>
<comment type="function">
    <text evidence="10">Channel that opens in response to stretch forces in the membrane lipid bilayer. May participate in the regulation of osmotic pressure changes within the cell.</text>
</comment>
<evidence type="ECO:0000313" key="12">
    <source>
        <dbReference type="EMBL" id="SDS30205.1"/>
    </source>
</evidence>
<reference evidence="12 13" key="1">
    <citation type="submission" date="2016-10" db="EMBL/GenBank/DDBJ databases">
        <authorList>
            <person name="de Groot N.N."/>
        </authorList>
    </citation>
    <scope>NUCLEOTIDE SEQUENCE [LARGE SCALE GENOMIC DNA]</scope>
    <source>
        <strain evidence="12 13">DSM 45434</strain>
    </source>
</reference>
<dbReference type="InterPro" id="IPR036019">
    <property type="entry name" value="MscL_channel"/>
</dbReference>
<evidence type="ECO:0000256" key="9">
    <source>
        <dbReference type="ARBA" id="ARBA00023303"/>
    </source>
</evidence>
<dbReference type="GO" id="GO:0005886">
    <property type="term" value="C:plasma membrane"/>
    <property type="evidence" value="ECO:0007669"/>
    <property type="project" value="UniProtKB-SubCell"/>
</dbReference>
<evidence type="ECO:0000256" key="11">
    <source>
        <dbReference type="SAM" id="MobiDB-lite"/>
    </source>
</evidence>
<feature type="transmembrane region" description="Helical" evidence="10">
    <location>
        <begin position="12"/>
        <end position="34"/>
    </location>
</feature>
<keyword evidence="5 10" id="KW-0812">Transmembrane</keyword>
<keyword evidence="8 10" id="KW-0472">Membrane</keyword>
<dbReference type="Proteomes" id="UP000182237">
    <property type="component" value="Chromosome I"/>
</dbReference>
<dbReference type="InterPro" id="IPR001185">
    <property type="entry name" value="MS_channel"/>
</dbReference>
<sequence length="153" mass="16135">MLTGFRDFILRGNVVDLAVGVVIGSAFTAIVTAFSDSIINPLLNVFGGAEVGGLKLTILPGRDDTALDFGMLLTAIINFLLIAAVVYFLIVTPMNKLDQLQKRHRGVEETAPAPTDTELLTEIRDLLAAQAPQGQSPQGTSGATDTDTPGAPR</sequence>
<evidence type="ECO:0000256" key="1">
    <source>
        <dbReference type="ARBA" id="ARBA00004651"/>
    </source>
</evidence>
<dbReference type="eggNOG" id="COG1970">
    <property type="taxonomic scope" value="Bacteria"/>
</dbReference>
<protein>
    <recommendedName>
        <fullName evidence="10">Large-conductance mechanosensitive channel</fullName>
    </recommendedName>
</protein>
<evidence type="ECO:0000256" key="5">
    <source>
        <dbReference type="ARBA" id="ARBA00022692"/>
    </source>
</evidence>
<dbReference type="GO" id="GO:0008381">
    <property type="term" value="F:mechanosensitive monoatomic ion channel activity"/>
    <property type="evidence" value="ECO:0007669"/>
    <property type="project" value="UniProtKB-UniRule"/>
</dbReference>
<dbReference type="PRINTS" id="PR01264">
    <property type="entry name" value="MECHCHANNEL"/>
</dbReference>
<dbReference type="STRING" id="1203190.GCA_000312345_01391"/>
<dbReference type="AlphaFoldDB" id="A0A1H1R3R5"/>
<keyword evidence="3 10" id="KW-0813">Transport</keyword>
<evidence type="ECO:0000256" key="8">
    <source>
        <dbReference type="ARBA" id="ARBA00023136"/>
    </source>
</evidence>
<keyword evidence="13" id="KW-1185">Reference proteome</keyword>
<keyword evidence="4 10" id="KW-1003">Cell membrane</keyword>
<dbReference type="HAMAP" id="MF_00115">
    <property type="entry name" value="MscL"/>
    <property type="match status" value="1"/>
</dbReference>
<feature type="transmembrane region" description="Helical" evidence="10">
    <location>
        <begin position="69"/>
        <end position="90"/>
    </location>
</feature>
<proteinExistence type="inferred from homology"/>
<accession>A0A1H1R3R5</accession>
<comment type="similarity">
    <text evidence="2 10">Belongs to the MscL family.</text>
</comment>
<evidence type="ECO:0000256" key="7">
    <source>
        <dbReference type="ARBA" id="ARBA00023065"/>
    </source>
</evidence>
<comment type="subunit">
    <text evidence="10">Homopentamer.</text>
</comment>
<dbReference type="Gene3D" id="1.10.1200.120">
    <property type="entry name" value="Large-conductance mechanosensitive channel, MscL, domain 1"/>
    <property type="match status" value="1"/>
</dbReference>
<dbReference type="Pfam" id="PF01741">
    <property type="entry name" value="MscL"/>
    <property type="match status" value="1"/>
</dbReference>
<gene>
    <name evidence="10" type="primary">mscL</name>
    <name evidence="12" type="ORF">SAMN04488539_1401</name>
</gene>